<dbReference type="GO" id="GO:0003824">
    <property type="term" value="F:catalytic activity"/>
    <property type="evidence" value="ECO:0007669"/>
    <property type="project" value="InterPro"/>
</dbReference>
<dbReference type="PANTHER" id="PTHR18968:SF166">
    <property type="entry name" value="2-HYDROXYACYL-COA LYASE 2"/>
    <property type="match status" value="1"/>
</dbReference>
<comment type="cofactor">
    <cofactor evidence="2">
        <name>thiamine diphosphate</name>
        <dbReference type="ChEBI" id="CHEBI:58937"/>
    </cofactor>
</comment>
<keyword evidence="5" id="KW-0479">Metal-binding</keyword>
<evidence type="ECO:0000256" key="2">
    <source>
        <dbReference type="ARBA" id="ARBA00001964"/>
    </source>
</evidence>
<evidence type="ECO:0000259" key="11">
    <source>
        <dbReference type="Pfam" id="PF02775"/>
    </source>
</evidence>
<reference evidence="13" key="1">
    <citation type="submission" date="2005-09" db="EMBL/GenBank/DDBJ databases">
        <authorList>
            <person name="Mural R.J."/>
            <person name="Li P.W."/>
            <person name="Adams M.D."/>
            <person name="Amanatides P.G."/>
            <person name="Baden-Tillson H."/>
            <person name="Barnstead M."/>
            <person name="Chin S.H."/>
            <person name="Dew I."/>
            <person name="Evans C.A."/>
            <person name="Ferriera S."/>
            <person name="Flanigan M."/>
            <person name="Fosler C."/>
            <person name="Glodek A."/>
            <person name="Gu Z."/>
            <person name="Holt R.A."/>
            <person name="Jennings D."/>
            <person name="Kraft C.L."/>
            <person name="Lu F."/>
            <person name="Nguyen T."/>
            <person name="Nusskern D.R."/>
            <person name="Pfannkoch C.M."/>
            <person name="Sitter C."/>
            <person name="Sutton G.G."/>
            <person name="Venter J.C."/>
            <person name="Wang Z."/>
            <person name="Woodage T."/>
            <person name="Zheng X.H."/>
            <person name="Zhong F."/>
        </authorList>
    </citation>
    <scope>NUCLEOTIDE SEQUENCE [LARGE SCALE GENOMIC DNA]</scope>
    <source>
        <strain>BN</strain>
        <strain evidence="13">Sprague-Dawley</strain>
    </source>
</reference>
<keyword evidence="10" id="KW-0472">Membrane</keyword>
<evidence type="ECO:0000256" key="6">
    <source>
        <dbReference type="ARBA" id="ARBA00023052"/>
    </source>
</evidence>
<evidence type="ECO:0000256" key="7">
    <source>
        <dbReference type="ARBA" id="ARBA00030510"/>
    </source>
</evidence>
<evidence type="ECO:0000256" key="4">
    <source>
        <dbReference type="ARBA" id="ARBA00018936"/>
    </source>
</evidence>
<dbReference type="Gene3D" id="3.40.50.970">
    <property type="match status" value="1"/>
</dbReference>
<dbReference type="GO" id="GO:0000287">
    <property type="term" value="F:magnesium ion binding"/>
    <property type="evidence" value="ECO:0007669"/>
    <property type="project" value="InterPro"/>
</dbReference>
<keyword evidence="6" id="KW-0786">Thiamine pyrophosphate</keyword>
<name>A6K930_RAT</name>
<comment type="catalytic activity">
    <reaction evidence="9">
        <text>(2R)-hydroxyhexadecanoyl-CoA = pentadecanal + formyl-CoA</text>
        <dbReference type="Rhea" id="RHEA:55212"/>
        <dbReference type="ChEBI" id="CHEBI:17302"/>
        <dbReference type="ChEBI" id="CHEBI:57376"/>
        <dbReference type="ChEBI" id="CHEBI:138654"/>
    </reaction>
    <physiologicalReaction direction="left-to-right" evidence="9">
        <dbReference type="Rhea" id="RHEA:55213"/>
    </physiologicalReaction>
</comment>
<keyword evidence="10" id="KW-0812">Transmembrane</keyword>
<dbReference type="PANTHER" id="PTHR18968">
    <property type="entry name" value="THIAMINE PYROPHOSPHATE ENZYMES"/>
    <property type="match status" value="1"/>
</dbReference>
<dbReference type="FunFam" id="3.40.50.970:FF:000043">
    <property type="entry name" value="IlvB acetolactate synthase like"/>
    <property type="match status" value="1"/>
</dbReference>
<dbReference type="CDD" id="cd02004">
    <property type="entry name" value="TPP_BZL_OCoD_HPCL"/>
    <property type="match status" value="1"/>
</dbReference>
<protein>
    <recommendedName>
        <fullName evidence="4">2-hydroxyacyl-CoA lyase 2</fullName>
    </recommendedName>
    <alternativeName>
        <fullName evidence="8">Acetolactate synthase-like protein</fullName>
    </alternativeName>
    <alternativeName>
        <fullName evidence="7">IlvB-like protein</fullName>
    </alternativeName>
</protein>
<dbReference type="InterPro" id="IPR045229">
    <property type="entry name" value="TPP_enz"/>
</dbReference>
<dbReference type="EMBL" id="CH474029">
    <property type="protein sequence ID" value="EDL89456.1"/>
    <property type="molecule type" value="Genomic_DNA"/>
</dbReference>
<evidence type="ECO:0000256" key="5">
    <source>
        <dbReference type="ARBA" id="ARBA00022723"/>
    </source>
</evidence>
<evidence type="ECO:0000256" key="8">
    <source>
        <dbReference type="ARBA" id="ARBA00032551"/>
    </source>
</evidence>
<keyword evidence="10" id="KW-1133">Transmembrane helix</keyword>
<evidence type="ECO:0000313" key="13">
    <source>
        <dbReference type="Proteomes" id="UP000234681"/>
    </source>
</evidence>
<dbReference type="PROSITE" id="PS00187">
    <property type="entry name" value="TPP_ENZYMES"/>
    <property type="match status" value="1"/>
</dbReference>
<dbReference type="InterPro" id="IPR029061">
    <property type="entry name" value="THDP-binding"/>
</dbReference>
<evidence type="ECO:0000256" key="1">
    <source>
        <dbReference type="ARBA" id="ARBA00001946"/>
    </source>
</evidence>
<organism evidence="12 13">
    <name type="scientific">Rattus norvegicus</name>
    <name type="common">Rat</name>
    <dbReference type="NCBI Taxonomy" id="10116"/>
    <lineage>
        <taxon>Eukaryota</taxon>
        <taxon>Metazoa</taxon>
        <taxon>Chordata</taxon>
        <taxon>Craniata</taxon>
        <taxon>Vertebrata</taxon>
        <taxon>Euteleostomi</taxon>
        <taxon>Mammalia</taxon>
        <taxon>Eutheria</taxon>
        <taxon>Euarchontoglires</taxon>
        <taxon>Glires</taxon>
        <taxon>Rodentia</taxon>
        <taxon>Myomorpha</taxon>
        <taxon>Muroidea</taxon>
        <taxon>Muridae</taxon>
        <taxon>Murinae</taxon>
        <taxon>Rattus</taxon>
    </lineage>
</organism>
<proteinExistence type="inferred from homology"/>
<evidence type="ECO:0000313" key="12">
    <source>
        <dbReference type="EMBL" id="EDL89456.1"/>
    </source>
</evidence>
<dbReference type="GO" id="GO:0030976">
    <property type="term" value="F:thiamine pyrophosphate binding"/>
    <property type="evidence" value="ECO:0007669"/>
    <property type="project" value="InterPro"/>
</dbReference>
<comment type="similarity">
    <text evidence="3">Belongs to the TPP enzyme family.</text>
</comment>
<dbReference type="AlphaFoldDB" id="A6K930"/>
<accession>A6K930</accession>
<dbReference type="InterPro" id="IPR000399">
    <property type="entry name" value="TPP-bd_CS"/>
</dbReference>
<sequence>MGAWPCDSMMLARGGLSAEVESCVEEGGFPVGSLINRFFLMETTAAAASAGGFFPSFLLLAFGTLVAAVLGAAHRLGLFYQLMHKVEETLPDNALLVVDGGDFVATAAYLVQPRGPLRWLDPGAFGTLGVGAGFALGAKLCQPEAEVWCLFGDGAFGYSLIEFDTFVRHKVPVIALVGNDAGWTQISREQVPRLGSDVACSLAYTDYHKAAMGLGAQGLILSRDNEDQVVKVLRDGQKLCQEGHAVVVNILIGRTDFRDGSISV</sequence>
<feature type="transmembrane region" description="Helical" evidence="10">
    <location>
        <begin position="53"/>
        <end position="73"/>
    </location>
</feature>
<evidence type="ECO:0000256" key="10">
    <source>
        <dbReference type="SAM" id="Phobius"/>
    </source>
</evidence>
<dbReference type="InterPro" id="IPR011766">
    <property type="entry name" value="TPP_enzyme_TPP-bd"/>
</dbReference>
<evidence type="ECO:0000256" key="3">
    <source>
        <dbReference type="ARBA" id="ARBA00007812"/>
    </source>
</evidence>
<dbReference type="SUPFAM" id="SSF52518">
    <property type="entry name" value="Thiamin diphosphate-binding fold (THDP-binding)"/>
    <property type="match status" value="1"/>
</dbReference>
<feature type="domain" description="Thiamine pyrophosphate enzyme TPP-binding" evidence="11">
    <location>
        <begin position="99"/>
        <end position="248"/>
    </location>
</feature>
<dbReference type="Proteomes" id="UP000234681">
    <property type="component" value="Chromosome 7"/>
</dbReference>
<comment type="cofactor">
    <cofactor evidence="1">
        <name>Mg(2+)</name>
        <dbReference type="ChEBI" id="CHEBI:18420"/>
    </cofactor>
</comment>
<dbReference type="Pfam" id="PF02775">
    <property type="entry name" value="TPP_enzyme_C"/>
    <property type="match status" value="1"/>
</dbReference>
<gene>
    <name evidence="12" type="primary">Ilvbl_predicted</name>
    <name evidence="12" type="ORF">rCG_29432</name>
</gene>
<evidence type="ECO:0000256" key="9">
    <source>
        <dbReference type="ARBA" id="ARBA00048767"/>
    </source>
</evidence>